<proteinExistence type="predicted"/>
<sequence>MSYYVRSHTFCCCIPVRLGVFIISILGVGLGGLLTVAGIVQLKNLGDVPMKEKWPYIVQIIVYAVYAIVSVQAFFGATCRKLSLIRSYAVILAIHLIFSIASGGYSLYHYFQDSPNVVEACINGSTDDVKIETCKQGEDVVKGVMVGVFIFVWLMELWGVFIVREYGHQLEEEISLRAKGVLATYVIADWSMYMFGQSSENKIFLSIYIDVQRVFTLSK</sequence>
<keyword evidence="1" id="KW-0472">Membrane</keyword>
<reference evidence="2 3" key="2">
    <citation type="submission" date="2017-02" db="EMBL/GenBank/DDBJ databases">
        <title>A genome survey and senescence transcriptome analysis in Lentinula edodes.</title>
        <authorList>
            <person name="Sakamoto Y."/>
            <person name="Nakade K."/>
            <person name="Sato S."/>
            <person name="Yoshida Y."/>
            <person name="Miyazaki K."/>
            <person name="Natsume S."/>
            <person name="Konno N."/>
        </authorList>
    </citation>
    <scope>NUCLEOTIDE SEQUENCE [LARGE SCALE GENOMIC DNA]</scope>
    <source>
        <strain evidence="2 3">NBRC 111202</strain>
    </source>
</reference>
<dbReference type="Proteomes" id="UP000188533">
    <property type="component" value="Unassembled WGS sequence"/>
</dbReference>
<dbReference type="EMBL" id="BDGU01000144">
    <property type="protein sequence ID" value="GAW03313.1"/>
    <property type="molecule type" value="Genomic_DNA"/>
</dbReference>
<gene>
    <name evidence="2" type="ORF">LENED_005031</name>
</gene>
<keyword evidence="1" id="KW-1133">Transmembrane helix</keyword>
<comment type="caution">
    <text evidence="2">The sequence shown here is derived from an EMBL/GenBank/DDBJ whole genome shotgun (WGS) entry which is preliminary data.</text>
</comment>
<keyword evidence="1" id="KW-0812">Transmembrane</keyword>
<feature type="transmembrane region" description="Helical" evidence="1">
    <location>
        <begin position="87"/>
        <end position="108"/>
    </location>
</feature>
<dbReference type="STRING" id="5353.A0A1Q3E7V2"/>
<feature type="transmembrane region" description="Helical" evidence="1">
    <location>
        <begin position="20"/>
        <end position="42"/>
    </location>
</feature>
<evidence type="ECO:0000313" key="3">
    <source>
        <dbReference type="Proteomes" id="UP000188533"/>
    </source>
</evidence>
<reference evidence="2 3" key="1">
    <citation type="submission" date="2016-08" db="EMBL/GenBank/DDBJ databases">
        <authorList>
            <consortium name="Lentinula edodes genome sequencing consortium"/>
            <person name="Sakamoto Y."/>
            <person name="Nakade K."/>
            <person name="Sato S."/>
            <person name="Yoshida Y."/>
            <person name="Miyazaki K."/>
            <person name="Natsume S."/>
            <person name="Konno N."/>
        </authorList>
    </citation>
    <scope>NUCLEOTIDE SEQUENCE [LARGE SCALE GENOMIC DNA]</scope>
    <source>
        <strain evidence="2 3">NBRC 111202</strain>
    </source>
</reference>
<organism evidence="2 3">
    <name type="scientific">Lentinula edodes</name>
    <name type="common">Shiitake mushroom</name>
    <name type="synonym">Lentinus edodes</name>
    <dbReference type="NCBI Taxonomy" id="5353"/>
    <lineage>
        <taxon>Eukaryota</taxon>
        <taxon>Fungi</taxon>
        <taxon>Dikarya</taxon>
        <taxon>Basidiomycota</taxon>
        <taxon>Agaricomycotina</taxon>
        <taxon>Agaricomycetes</taxon>
        <taxon>Agaricomycetidae</taxon>
        <taxon>Agaricales</taxon>
        <taxon>Marasmiineae</taxon>
        <taxon>Omphalotaceae</taxon>
        <taxon>Lentinula</taxon>
    </lineage>
</organism>
<evidence type="ECO:0000313" key="2">
    <source>
        <dbReference type="EMBL" id="GAW03313.1"/>
    </source>
</evidence>
<name>A0A1Q3E7V2_LENED</name>
<protein>
    <submittedName>
        <fullName evidence="2">Uncharacterized protein</fullName>
    </submittedName>
</protein>
<feature type="transmembrane region" description="Helical" evidence="1">
    <location>
        <begin position="144"/>
        <end position="163"/>
    </location>
</feature>
<accession>A0A1Q3E7V2</accession>
<evidence type="ECO:0000256" key="1">
    <source>
        <dbReference type="SAM" id="Phobius"/>
    </source>
</evidence>
<keyword evidence="3" id="KW-1185">Reference proteome</keyword>
<feature type="transmembrane region" description="Helical" evidence="1">
    <location>
        <begin position="54"/>
        <end position="75"/>
    </location>
</feature>
<dbReference type="AlphaFoldDB" id="A0A1Q3E7V2"/>